<proteinExistence type="predicted"/>
<gene>
    <name evidence="1" type="ORF">AVDCRST_MAG95-45</name>
</gene>
<reference evidence="1" key="1">
    <citation type="submission" date="2020-02" db="EMBL/GenBank/DDBJ databases">
        <authorList>
            <person name="Meier V. D."/>
        </authorList>
    </citation>
    <scope>NUCLEOTIDE SEQUENCE</scope>
    <source>
        <strain evidence="1">AVDCRST_MAG95</strain>
    </source>
</reference>
<evidence type="ECO:0000313" key="1">
    <source>
        <dbReference type="EMBL" id="CAA9209780.1"/>
    </source>
</evidence>
<protein>
    <submittedName>
        <fullName evidence="1">Uncharacterized protein</fullName>
    </submittedName>
</protein>
<feature type="non-terminal residue" evidence="1">
    <location>
        <position position="1"/>
    </location>
</feature>
<dbReference type="AlphaFoldDB" id="A0A6J4GXT4"/>
<dbReference type="EMBL" id="CADCTJ010000009">
    <property type="protein sequence ID" value="CAA9209780.1"/>
    <property type="molecule type" value="Genomic_DNA"/>
</dbReference>
<name>A0A6J4GXT4_9BACT</name>
<organism evidence="1">
    <name type="scientific">uncultured Adhaeribacter sp</name>
    <dbReference type="NCBI Taxonomy" id="448109"/>
    <lineage>
        <taxon>Bacteria</taxon>
        <taxon>Pseudomonadati</taxon>
        <taxon>Bacteroidota</taxon>
        <taxon>Cytophagia</taxon>
        <taxon>Cytophagales</taxon>
        <taxon>Hymenobacteraceae</taxon>
        <taxon>Adhaeribacter</taxon>
        <taxon>environmental samples</taxon>
    </lineage>
</organism>
<accession>A0A6J4GXT4</accession>
<sequence>PTQPVTGVELIGVLPIAAEFRFSTGMQPNLVAVDRYYFEKTRLQTQSPQLL</sequence>